<dbReference type="Pfam" id="PF00903">
    <property type="entry name" value="Glyoxalase"/>
    <property type="match status" value="1"/>
</dbReference>
<dbReference type="SUPFAM" id="SSF54593">
    <property type="entry name" value="Glyoxalase/Bleomycin resistance protein/Dihydroxybiphenyl dioxygenase"/>
    <property type="match status" value="1"/>
</dbReference>
<proteinExistence type="predicted"/>
<dbReference type="InterPro" id="IPR037523">
    <property type="entry name" value="VOC_core"/>
</dbReference>
<dbReference type="PANTHER" id="PTHR36437:SF2">
    <property type="entry name" value="GLYOXALASE_BLEOMYCIN RESISTANCE PROTEIN_DIOXYGENASE"/>
    <property type="match status" value="1"/>
</dbReference>
<gene>
    <name evidence="2" type="ORF">UFOPK3772_01073</name>
</gene>
<organism evidence="2">
    <name type="scientific">freshwater metagenome</name>
    <dbReference type="NCBI Taxonomy" id="449393"/>
    <lineage>
        <taxon>unclassified sequences</taxon>
        <taxon>metagenomes</taxon>
        <taxon>ecological metagenomes</taxon>
    </lineage>
</organism>
<sequence length="126" mass="13592">MLSVAMTALLVADYDEAIGYFVGRVGMALVEDTDLGAGKRWVRVGSDDRTVLLAKASNPQQQSLIGLQHAGRVGFFVNTDDFEIDYARMSAAGIAFTEAPRREEYGSVAVFADLYGNLWDLIGAPG</sequence>
<protein>
    <submittedName>
        <fullName evidence="2">Unannotated protein</fullName>
    </submittedName>
</protein>
<dbReference type="EMBL" id="CAFBNE010000026">
    <property type="protein sequence ID" value="CAB4943407.1"/>
    <property type="molecule type" value="Genomic_DNA"/>
</dbReference>
<name>A0A6J7JKI8_9ZZZZ</name>
<dbReference type="InterPro" id="IPR004360">
    <property type="entry name" value="Glyas_Fos-R_dOase_dom"/>
</dbReference>
<evidence type="ECO:0000313" key="2">
    <source>
        <dbReference type="EMBL" id="CAB4943407.1"/>
    </source>
</evidence>
<accession>A0A6J7JKI8</accession>
<dbReference type="AlphaFoldDB" id="A0A6J7JKI8"/>
<dbReference type="Gene3D" id="3.10.180.10">
    <property type="entry name" value="2,3-Dihydroxybiphenyl 1,2-Dioxygenase, domain 1"/>
    <property type="match status" value="1"/>
</dbReference>
<dbReference type="PANTHER" id="PTHR36437">
    <property type="entry name" value="GLYOXALASE/BLEOMYCIN RESISTANCE PROTEIN/DIOXYGENASE"/>
    <property type="match status" value="1"/>
</dbReference>
<dbReference type="PROSITE" id="PS51819">
    <property type="entry name" value="VOC"/>
    <property type="match status" value="1"/>
</dbReference>
<reference evidence="2" key="1">
    <citation type="submission" date="2020-05" db="EMBL/GenBank/DDBJ databases">
        <authorList>
            <person name="Chiriac C."/>
            <person name="Salcher M."/>
            <person name="Ghai R."/>
            <person name="Kavagutti S V."/>
        </authorList>
    </citation>
    <scope>NUCLEOTIDE SEQUENCE</scope>
</reference>
<dbReference type="InterPro" id="IPR029068">
    <property type="entry name" value="Glyas_Bleomycin-R_OHBP_Dase"/>
</dbReference>
<feature type="domain" description="VOC" evidence="1">
    <location>
        <begin position="3"/>
        <end position="124"/>
    </location>
</feature>
<evidence type="ECO:0000259" key="1">
    <source>
        <dbReference type="PROSITE" id="PS51819"/>
    </source>
</evidence>